<dbReference type="Proteomes" id="UP000244912">
    <property type="component" value="Unassembled WGS sequence"/>
</dbReference>
<dbReference type="RefSeq" id="WP_108894297.1">
    <property type="nucleotide sequence ID" value="NZ_ONZF01000004.1"/>
</dbReference>
<dbReference type="GO" id="GO:0098636">
    <property type="term" value="C:protein complex involved in cell adhesion"/>
    <property type="evidence" value="ECO:0007669"/>
    <property type="project" value="TreeGrafter"/>
</dbReference>
<organism evidence="2 3">
    <name type="scientific">Palleronia abyssalis</name>
    <dbReference type="NCBI Taxonomy" id="1501240"/>
    <lineage>
        <taxon>Bacteria</taxon>
        <taxon>Pseudomonadati</taxon>
        <taxon>Pseudomonadota</taxon>
        <taxon>Alphaproteobacteria</taxon>
        <taxon>Rhodobacterales</taxon>
        <taxon>Roseobacteraceae</taxon>
        <taxon>Palleronia</taxon>
    </lineage>
</organism>
<evidence type="ECO:0000313" key="2">
    <source>
        <dbReference type="EMBL" id="SPJ24472.1"/>
    </source>
</evidence>
<dbReference type="GO" id="GO:0070492">
    <property type="term" value="F:oligosaccharide binding"/>
    <property type="evidence" value="ECO:0007669"/>
    <property type="project" value="TreeGrafter"/>
</dbReference>
<dbReference type="Pfam" id="PF09458">
    <property type="entry name" value="H_lectin"/>
    <property type="match status" value="1"/>
</dbReference>
<dbReference type="GO" id="GO:0046871">
    <property type="term" value="F:N-acetylgalactosamine binding"/>
    <property type="evidence" value="ECO:0007669"/>
    <property type="project" value="TreeGrafter"/>
</dbReference>
<dbReference type="GO" id="GO:0009986">
    <property type="term" value="C:cell surface"/>
    <property type="evidence" value="ECO:0007669"/>
    <property type="project" value="TreeGrafter"/>
</dbReference>
<dbReference type="InterPro" id="IPR052487">
    <property type="entry name" value="Galactose-binding_lectin"/>
</dbReference>
<dbReference type="GO" id="GO:0030247">
    <property type="term" value="F:polysaccharide binding"/>
    <property type="evidence" value="ECO:0007669"/>
    <property type="project" value="TreeGrafter"/>
</dbReference>
<sequence>MPDILRNPVIQTGTTLVFSHFDTDGPMWTDTGPRVVRRTVRFETPFTSVPSVQVSVSLWDVETSSNLRLEVLAEDVTEEGLVIVAKTWDDSRIARLGASWIAIGEGVDPDAWDLD</sequence>
<accession>A0A2R8BWD9</accession>
<gene>
    <name evidence="2" type="ORF">PAA8504_02303</name>
</gene>
<feature type="domain" description="H-type lectin" evidence="1">
    <location>
        <begin position="38"/>
        <end position="103"/>
    </location>
</feature>
<dbReference type="SUPFAM" id="SSF141086">
    <property type="entry name" value="Agglutinin HPA-like"/>
    <property type="match status" value="1"/>
</dbReference>
<proteinExistence type="predicted"/>
<protein>
    <recommendedName>
        <fullName evidence="1">H-type lectin domain-containing protein</fullName>
    </recommendedName>
</protein>
<dbReference type="PANTHER" id="PTHR46938">
    <property type="entry name" value="DISCOIDIN-1 SUBUNIT A-RELATED-RELATED"/>
    <property type="match status" value="1"/>
</dbReference>
<dbReference type="AlphaFoldDB" id="A0A2R8BWD9"/>
<reference evidence="2 3" key="1">
    <citation type="submission" date="2018-03" db="EMBL/GenBank/DDBJ databases">
        <authorList>
            <person name="Keele B.F."/>
        </authorList>
    </citation>
    <scope>NUCLEOTIDE SEQUENCE [LARGE SCALE GENOMIC DNA]</scope>
    <source>
        <strain evidence="2 3">CECT 8504</strain>
    </source>
</reference>
<dbReference type="GO" id="GO:0098609">
    <property type="term" value="P:cell-cell adhesion"/>
    <property type="evidence" value="ECO:0007669"/>
    <property type="project" value="TreeGrafter"/>
</dbReference>
<evidence type="ECO:0000259" key="1">
    <source>
        <dbReference type="Pfam" id="PF09458"/>
    </source>
</evidence>
<dbReference type="EMBL" id="ONZF01000004">
    <property type="protein sequence ID" value="SPJ24472.1"/>
    <property type="molecule type" value="Genomic_DNA"/>
</dbReference>
<evidence type="ECO:0000313" key="3">
    <source>
        <dbReference type="Proteomes" id="UP000244912"/>
    </source>
</evidence>
<dbReference type="Gene3D" id="2.60.40.2080">
    <property type="match status" value="1"/>
</dbReference>
<name>A0A2R8BWD9_9RHOB</name>
<dbReference type="InterPro" id="IPR019019">
    <property type="entry name" value="H-type_lectin_domain"/>
</dbReference>
<keyword evidence="3" id="KW-1185">Reference proteome</keyword>
<dbReference type="OrthoDB" id="7658568at2"/>
<dbReference type="GO" id="GO:0045335">
    <property type="term" value="C:phagocytic vesicle"/>
    <property type="evidence" value="ECO:0007669"/>
    <property type="project" value="TreeGrafter"/>
</dbReference>
<dbReference type="InterPro" id="IPR037221">
    <property type="entry name" value="H-type_lectin_dom_sf"/>
</dbReference>